<evidence type="ECO:0007829" key="11">
    <source>
        <dbReference type="ProteomicsDB" id="E0CYB6"/>
    </source>
</evidence>
<dbReference type="Pfam" id="PF12053">
    <property type="entry name" value="Par3_HAL_N_term"/>
    <property type="match status" value="1"/>
</dbReference>
<protein>
    <submittedName>
        <fullName evidence="7">Par-3 family cell polarity regulator</fullName>
    </submittedName>
</protein>
<keyword evidence="3" id="KW-0132">Cell division</keyword>
<evidence type="ECO:0007829" key="10">
    <source>
        <dbReference type="PeptideAtlas" id="E0CYB6"/>
    </source>
</evidence>
<dbReference type="InterPro" id="IPR021922">
    <property type="entry name" value="Par3/HAL_N"/>
</dbReference>
<evidence type="ECO:0000256" key="4">
    <source>
        <dbReference type="ARBA" id="ARBA00022737"/>
    </source>
</evidence>
<keyword evidence="9" id="KW-1185">Reference proteome</keyword>
<keyword evidence="5" id="KW-0131">Cell cycle</keyword>
<dbReference type="HOGENOM" id="CLU_208080_0_0_1"/>
<evidence type="ECO:0000259" key="6">
    <source>
        <dbReference type="Pfam" id="PF12053"/>
    </source>
</evidence>
<keyword evidence="10 11" id="KW-1267">Proteomics identification</keyword>
<dbReference type="Ensembl" id="ENSMUST00000159818.2">
    <property type="protein sequence ID" value="ENSMUSP00000124339.2"/>
    <property type="gene ID" value="ENSMUSG00000025812.19"/>
</dbReference>
<evidence type="ECO:0000313" key="9">
    <source>
        <dbReference type="Proteomes" id="UP000000589"/>
    </source>
</evidence>
<organism evidence="7 9">
    <name type="scientific">Mus musculus</name>
    <name type="common">Mouse</name>
    <dbReference type="NCBI Taxonomy" id="10090"/>
    <lineage>
        <taxon>Eukaryota</taxon>
        <taxon>Metazoa</taxon>
        <taxon>Chordata</taxon>
        <taxon>Craniata</taxon>
        <taxon>Vertebrata</taxon>
        <taxon>Euteleostomi</taxon>
        <taxon>Mammalia</taxon>
        <taxon>Eutheria</taxon>
        <taxon>Euarchontoglires</taxon>
        <taxon>Glires</taxon>
        <taxon>Rodentia</taxon>
        <taxon>Myomorpha</taxon>
        <taxon>Muroidea</taxon>
        <taxon>Muridae</taxon>
        <taxon>Murinae</taxon>
        <taxon>Mus</taxon>
        <taxon>Mus</taxon>
    </lineage>
</organism>
<gene>
    <name evidence="7 8" type="primary">Pard3</name>
</gene>
<dbReference type="AGR" id="MGI:2135608"/>
<dbReference type="SMR" id="E0CYB6"/>
<dbReference type="GO" id="GO:0051301">
    <property type="term" value="P:cell division"/>
    <property type="evidence" value="ECO:0007669"/>
    <property type="project" value="UniProtKB-KW"/>
</dbReference>
<dbReference type="GeneTree" id="ENSGT00950000183214"/>
<sequence>MKVTVCFGRTRVVVPCGDGRMKVFSLIQQAVTRYRKAVAKFTVI</sequence>
<reference evidence="7" key="5">
    <citation type="submission" date="2025-09" db="UniProtKB">
        <authorList>
            <consortium name="Ensembl"/>
        </authorList>
    </citation>
    <scope>IDENTIFICATION</scope>
    <source>
        <strain evidence="7">C57BL/6J</strain>
    </source>
</reference>
<evidence type="ECO:0000256" key="1">
    <source>
        <dbReference type="ARBA" id="ARBA00004435"/>
    </source>
</evidence>
<dbReference type="ExpressionAtlas" id="E0CYB6">
    <property type="expression patterns" value="baseline and differential"/>
</dbReference>
<dbReference type="VEuPathDB" id="HostDB:ENSMUSG00000025812"/>
<dbReference type="InterPro" id="IPR052213">
    <property type="entry name" value="PAR3"/>
</dbReference>
<reference evidence="12" key="2">
    <citation type="journal article" date="2010" name="Cell">
        <title>A tissue-specific atlas of mouse protein phosphorylation and expression.</title>
        <authorList>
            <person name="Huttlin E.L."/>
            <person name="Jedrychowski M.P."/>
            <person name="Elias J.E."/>
            <person name="Goswami T."/>
            <person name="Rad R."/>
            <person name="Beausoleil S.A."/>
            <person name="Villen J."/>
            <person name="Haas W."/>
            <person name="Sowa M.E."/>
            <person name="Gygi S.P."/>
        </authorList>
    </citation>
    <scope>IDENTIFICATION BY MASS SPECTROMETRY [LARGE SCALE ANALYSIS]</scope>
</reference>
<evidence type="ECO:0000256" key="2">
    <source>
        <dbReference type="ARBA" id="ARBA00022427"/>
    </source>
</evidence>
<reference evidence="7 9" key="3">
    <citation type="journal article" date="2011" name="PLoS Biol.">
        <title>Modernizing reference genome assemblies.</title>
        <authorList>
            <person name="Church D.M."/>
            <person name="Schneider V.A."/>
            <person name="Graves T."/>
            <person name="Auger K."/>
            <person name="Cunningham F."/>
            <person name="Bouk N."/>
            <person name="Chen H.C."/>
            <person name="Agarwala R."/>
            <person name="McLaren W.M."/>
            <person name="Ritchie G.R."/>
            <person name="Albracht D."/>
            <person name="Kremitzki M."/>
            <person name="Rock S."/>
            <person name="Kotkiewicz H."/>
            <person name="Kremitzki C."/>
            <person name="Wollam A."/>
            <person name="Trani L."/>
            <person name="Fulton L."/>
            <person name="Fulton R."/>
            <person name="Matthews L."/>
            <person name="Whitehead S."/>
            <person name="Chow W."/>
            <person name="Torrance J."/>
            <person name="Dunn M."/>
            <person name="Harden G."/>
            <person name="Threadgold G."/>
            <person name="Wood J."/>
            <person name="Collins J."/>
            <person name="Heath P."/>
            <person name="Griffiths G."/>
            <person name="Pelan S."/>
            <person name="Grafham D."/>
            <person name="Eichler E.E."/>
            <person name="Weinstock G."/>
            <person name="Mardis E.R."/>
            <person name="Wilson R.K."/>
            <person name="Howe K."/>
            <person name="Flicek P."/>
            <person name="Hubbard T."/>
        </authorList>
    </citation>
    <scope>NUCLEOTIDE SEQUENCE [LARGE SCALE GENOMIC DNA]</scope>
    <source>
        <strain evidence="7 9">C57BL/6J</strain>
    </source>
</reference>
<dbReference type="PANTHER" id="PTHR16484">
    <property type="entry name" value="PARTITIONING DEFECTIVE 3 RELATED"/>
    <property type="match status" value="1"/>
</dbReference>
<evidence type="ECO:0000256" key="5">
    <source>
        <dbReference type="ARBA" id="ARBA00023306"/>
    </source>
</evidence>
<dbReference type="ProteomicsDB" id="314416"/>
<evidence type="ECO:0000313" key="7">
    <source>
        <dbReference type="Ensembl" id="ENSMUSP00000124339.2"/>
    </source>
</evidence>
<dbReference type="Gene3D" id="3.10.20.90">
    <property type="entry name" value="Phosphatidylinositol 3-kinase Catalytic Subunit, Chain A, domain 1"/>
    <property type="match status" value="1"/>
</dbReference>
<name>E0CYB6_MOUSE</name>
<dbReference type="PANTHER" id="PTHR16484:SF10">
    <property type="entry name" value="PARTITIONING DEFECTIVE 3 HOMOLOG"/>
    <property type="match status" value="1"/>
</dbReference>
<comment type="subcellular location">
    <subcellularLocation>
        <location evidence="1">Cell junction</location>
        <location evidence="1">Tight junction</location>
    </subcellularLocation>
</comment>
<evidence type="ECO:0000256" key="3">
    <source>
        <dbReference type="ARBA" id="ARBA00022618"/>
    </source>
</evidence>
<feature type="domain" description="Par3/HAL N-terminal" evidence="6">
    <location>
        <begin position="1"/>
        <end position="40"/>
    </location>
</feature>
<dbReference type="Proteomes" id="UP000000589">
    <property type="component" value="Chromosome 8"/>
</dbReference>
<dbReference type="AlphaFoldDB" id="E0CYB6"/>
<proteinExistence type="evidence at protein level"/>
<reference evidence="7 9" key="1">
    <citation type="journal article" date="2009" name="PLoS Biol.">
        <title>Lineage-specific biology revealed by a finished genome assembly of the mouse.</title>
        <authorList>
            <consortium name="Mouse Genome Sequencing Consortium"/>
            <person name="Church D.M."/>
            <person name="Goodstadt L."/>
            <person name="Hillier L.W."/>
            <person name="Zody M.C."/>
            <person name="Goldstein S."/>
            <person name="She X."/>
            <person name="Bult C.J."/>
            <person name="Agarwala R."/>
            <person name="Cherry J.L."/>
            <person name="DiCuccio M."/>
            <person name="Hlavina W."/>
            <person name="Kapustin Y."/>
            <person name="Meric P."/>
            <person name="Maglott D."/>
            <person name="Birtle Z."/>
            <person name="Marques A.C."/>
            <person name="Graves T."/>
            <person name="Zhou S."/>
            <person name="Teague B."/>
            <person name="Potamousis K."/>
            <person name="Churas C."/>
            <person name="Place M."/>
            <person name="Herschleb J."/>
            <person name="Runnheim R."/>
            <person name="Forrest D."/>
            <person name="Amos-Landgraf J."/>
            <person name="Schwartz D.C."/>
            <person name="Cheng Z."/>
            <person name="Lindblad-Toh K."/>
            <person name="Eichler E.E."/>
            <person name="Ponting C.P."/>
        </authorList>
    </citation>
    <scope>NUCLEOTIDE SEQUENCE [LARGE SCALE GENOMIC DNA]</scope>
    <source>
        <strain evidence="7 9">C57BL/6J</strain>
    </source>
</reference>
<evidence type="ECO:0007829" key="12">
    <source>
        <dbReference type="PubMed" id="21183079"/>
    </source>
</evidence>
<reference evidence="7" key="4">
    <citation type="submission" date="2025-08" db="UniProtKB">
        <authorList>
            <consortium name="Ensembl"/>
        </authorList>
    </citation>
    <scope>IDENTIFICATION</scope>
    <source>
        <strain evidence="7">C57BL/6J</strain>
    </source>
</reference>
<dbReference type="Bgee" id="ENSMUSG00000025812">
    <property type="expression patterns" value="Expressed in esophagus and 254 other cell types or tissues"/>
</dbReference>
<dbReference type="MGI" id="MGI:2135608">
    <property type="gene designation" value="Pard3"/>
</dbReference>
<keyword evidence="2" id="KW-0796">Tight junction</keyword>
<keyword evidence="2" id="KW-0965">Cell junction</keyword>
<evidence type="ECO:0000313" key="8">
    <source>
        <dbReference type="MGI" id="MGI:2135608"/>
    </source>
</evidence>
<keyword evidence="4" id="KW-0677">Repeat</keyword>
<accession>E0CYB6</accession>
<dbReference type="Antibodypedia" id="26597">
    <property type="antibodies" value="261 antibodies from 35 providers"/>
</dbReference>